<accession>A0A815I3U3</accession>
<keyword evidence="4" id="KW-0175">Coiled coil</keyword>
<evidence type="ECO:0000256" key="3">
    <source>
        <dbReference type="PROSITE-ProRule" id="PRU00023"/>
    </source>
</evidence>
<sequence length="679" mass="78451">MANAEDEARLQSCLKTIIEVVEETMKKLSGQEESGHFSVDGALDTNIYTFTLDAEEEALMEKMKTELEEILSQNISRLSILSRKYLLDFLYQHSYDYKSREFANPFNCGILKAFLNDVQQMLASLKAFQGAFNGIEGDVKDFLKRFPTMKDRPGLWGTTLLYSAARNNHANLVRYLVSKARCSVNAQNQQQIKRALSKSVKDDYDFVPNPSAGSTALHGACFADHVDIVKFLFKHGADCFLRNHADETPIDNGGTKPNIIKYFTENLILSYSIKTSELPYLPIREEDEDYVVDCFWEYKPFKEQKWFPFSELESITLQGSLIVKPEQEFKREIHLRVRAGTYAVSLIEFLRSGKEVDFTQKFAWIRCRGSSILNFNCYCLWQIMFSKCPNAETEPLLTMLTIPTAYDSNFKVQLDSWYFCDAKTSAQLDHTMKYRRKYIRLVLSHVCHDELLFDFQTFSFTNENGSITGSIRWIPKRISNNPHNKNKIIGIDDFQTLANLDPVPLTTARLRHVLQIDDSMSITDDDELLKNEDEYDSDVDAGDIEDNDDKYIDMNEIKILTLSEIMAAEKVTIEQAVQKLSEANNNSNARLNALETKLDEIHLNVMEQNKNMNMNVPNEIMNVQEKMINQIETIQKRTKELQDTTTSKLEEKQQQWEQLTDNIRDMRTEMKKICEALER</sequence>
<evidence type="ECO:0000256" key="2">
    <source>
        <dbReference type="ARBA" id="ARBA00023043"/>
    </source>
</evidence>
<evidence type="ECO:0008006" key="7">
    <source>
        <dbReference type="Google" id="ProtNLM"/>
    </source>
</evidence>
<keyword evidence="1" id="KW-0677">Repeat</keyword>
<dbReference type="AlphaFoldDB" id="A0A815I3U3"/>
<dbReference type="PROSITE" id="PS50297">
    <property type="entry name" value="ANK_REP_REGION"/>
    <property type="match status" value="1"/>
</dbReference>
<dbReference type="InterPro" id="IPR050889">
    <property type="entry name" value="Dendritic_Spine_Reg/Scaffold"/>
</dbReference>
<dbReference type="Proteomes" id="UP000663834">
    <property type="component" value="Unassembled WGS sequence"/>
</dbReference>
<feature type="coiled-coil region" evidence="4">
    <location>
        <begin position="566"/>
        <end position="669"/>
    </location>
</feature>
<dbReference type="PROSITE" id="PS50088">
    <property type="entry name" value="ANK_REPEAT"/>
    <property type="match status" value="1"/>
</dbReference>
<feature type="repeat" description="ANK" evidence="3">
    <location>
        <begin position="212"/>
        <end position="244"/>
    </location>
</feature>
<dbReference type="SUPFAM" id="SSF48403">
    <property type="entry name" value="Ankyrin repeat"/>
    <property type="match status" value="1"/>
</dbReference>
<evidence type="ECO:0000313" key="5">
    <source>
        <dbReference type="EMBL" id="CAF1360755.1"/>
    </source>
</evidence>
<protein>
    <recommendedName>
        <fullName evidence="7">ANK_REP_REGION domain-containing protein</fullName>
    </recommendedName>
</protein>
<evidence type="ECO:0000313" key="6">
    <source>
        <dbReference type="Proteomes" id="UP000663834"/>
    </source>
</evidence>
<dbReference type="OrthoDB" id="10057496at2759"/>
<dbReference type="Gene3D" id="1.25.40.20">
    <property type="entry name" value="Ankyrin repeat-containing domain"/>
    <property type="match status" value="1"/>
</dbReference>
<dbReference type="EMBL" id="CAJNOW010002674">
    <property type="protein sequence ID" value="CAF1360755.1"/>
    <property type="molecule type" value="Genomic_DNA"/>
</dbReference>
<reference evidence="5" key="1">
    <citation type="submission" date="2021-02" db="EMBL/GenBank/DDBJ databases">
        <authorList>
            <person name="Nowell W R."/>
        </authorList>
    </citation>
    <scope>NUCLEOTIDE SEQUENCE</scope>
</reference>
<dbReference type="PANTHER" id="PTHR24166">
    <property type="entry name" value="ROLLING PEBBLES, ISOFORM B"/>
    <property type="match status" value="1"/>
</dbReference>
<dbReference type="Pfam" id="PF12796">
    <property type="entry name" value="Ank_2"/>
    <property type="match status" value="1"/>
</dbReference>
<evidence type="ECO:0000256" key="1">
    <source>
        <dbReference type="ARBA" id="ARBA00022737"/>
    </source>
</evidence>
<keyword evidence="2 3" id="KW-0040">ANK repeat</keyword>
<proteinExistence type="predicted"/>
<organism evidence="5 6">
    <name type="scientific">Rotaria magnacalcarata</name>
    <dbReference type="NCBI Taxonomy" id="392030"/>
    <lineage>
        <taxon>Eukaryota</taxon>
        <taxon>Metazoa</taxon>
        <taxon>Spiralia</taxon>
        <taxon>Gnathifera</taxon>
        <taxon>Rotifera</taxon>
        <taxon>Eurotatoria</taxon>
        <taxon>Bdelloidea</taxon>
        <taxon>Philodinida</taxon>
        <taxon>Philodinidae</taxon>
        <taxon>Rotaria</taxon>
    </lineage>
</organism>
<dbReference type="InterPro" id="IPR036770">
    <property type="entry name" value="Ankyrin_rpt-contain_sf"/>
</dbReference>
<dbReference type="PANTHER" id="PTHR24166:SF48">
    <property type="entry name" value="PROTEIN VAPYRIN"/>
    <property type="match status" value="1"/>
</dbReference>
<comment type="caution">
    <text evidence="5">The sequence shown here is derived from an EMBL/GenBank/DDBJ whole genome shotgun (WGS) entry which is preliminary data.</text>
</comment>
<gene>
    <name evidence="5" type="ORF">KQP761_LOCUS7718</name>
</gene>
<dbReference type="SMART" id="SM00248">
    <property type="entry name" value="ANK"/>
    <property type="match status" value="2"/>
</dbReference>
<name>A0A815I3U3_9BILA</name>
<evidence type="ECO:0000256" key="4">
    <source>
        <dbReference type="SAM" id="Coils"/>
    </source>
</evidence>
<dbReference type="InterPro" id="IPR002110">
    <property type="entry name" value="Ankyrin_rpt"/>
</dbReference>
<feature type="non-terminal residue" evidence="5">
    <location>
        <position position="1"/>
    </location>
</feature>